<dbReference type="PANTHER" id="PTHR35401:SF1">
    <property type="entry name" value="CYTOPLASMIC PROTEIN"/>
    <property type="match status" value="1"/>
</dbReference>
<organism evidence="7 8">
    <name type="scientific">Mesorhizobium atlanticum</name>
    <dbReference type="NCBI Taxonomy" id="2233532"/>
    <lineage>
        <taxon>Bacteria</taxon>
        <taxon>Pseudomonadati</taxon>
        <taxon>Pseudomonadota</taxon>
        <taxon>Alphaproteobacteria</taxon>
        <taxon>Hyphomicrobiales</taxon>
        <taxon>Phyllobacteriaceae</taxon>
        <taxon>Mesorhizobium</taxon>
    </lineage>
</organism>
<evidence type="ECO:0000256" key="6">
    <source>
        <dbReference type="ARBA" id="ARBA00049988"/>
    </source>
</evidence>
<dbReference type="Gene3D" id="1.20.5.780">
    <property type="entry name" value="Single helix bin"/>
    <property type="match status" value="1"/>
</dbReference>
<gene>
    <name evidence="7" type="ORF">DPM35_20540</name>
</gene>
<evidence type="ECO:0000256" key="1">
    <source>
        <dbReference type="ARBA" id="ARBA00022491"/>
    </source>
</evidence>
<accession>A0A330GTM2</accession>
<dbReference type="GO" id="GO:0006355">
    <property type="term" value="P:regulation of DNA-templated transcription"/>
    <property type="evidence" value="ECO:0007669"/>
    <property type="project" value="InterPro"/>
</dbReference>
<evidence type="ECO:0000256" key="5">
    <source>
        <dbReference type="ARBA" id="ARBA00023163"/>
    </source>
</evidence>
<comment type="similarity">
    <text evidence="6">Belongs to the TacA antitoxin family.</text>
</comment>
<dbReference type="InterPro" id="IPR014795">
    <property type="entry name" value="TacA_1-like"/>
</dbReference>
<evidence type="ECO:0000256" key="3">
    <source>
        <dbReference type="ARBA" id="ARBA00023015"/>
    </source>
</evidence>
<name>A0A330GTM2_9HYPH</name>
<dbReference type="Proteomes" id="UP000251956">
    <property type="component" value="Unassembled WGS sequence"/>
</dbReference>
<dbReference type="PANTHER" id="PTHR35401">
    <property type="entry name" value="COPG FAMILY HELIX-TURN-HELIX PROTEIN-RELATED-RELATED"/>
    <property type="match status" value="1"/>
</dbReference>
<proteinExistence type="inferred from homology"/>
<dbReference type="InterPro" id="IPR010985">
    <property type="entry name" value="Ribbon_hlx_hlx"/>
</dbReference>
<dbReference type="SUPFAM" id="SSF47598">
    <property type="entry name" value="Ribbon-helix-helix"/>
    <property type="match status" value="1"/>
</dbReference>
<reference evidence="7 8" key="1">
    <citation type="submission" date="2018-07" db="EMBL/GenBank/DDBJ databases">
        <title>Diversity of Mesorhizobium strains in Brazil.</title>
        <authorList>
            <person name="Helene L.C.F."/>
            <person name="Dall'Agnol R."/>
            <person name="Delamuta J.R.M."/>
            <person name="Hungria M."/>
        </authorList>
    </citation>
    <scope>NUCLEOTIDE SEQUENCE [LARGE SCALE GENOMIC DNA]</scope>
    <source>
        <strain evidence="7 8">CNPSo 3140</strain>
    </source>
</reference>
<keyword evidence="5" id="KW-0804">Transcription</keyword>
<dbReference type="Pfam" id="PF08681">
    <property type="entry name" value="TacA1"/>
    <property type="match status" value="1"/>
</dbReference>
<dbReference type="RefSeq" id="WP_112129041.1">
    <property type="nucleotide sequence ID" value="NZ_QMBQ01000005.1"/>
</dbReference>
<keyword evidence="2" id="KW-1277">Toxin-antitoxin system</keyword>
<evidence type="ECO:0000313" key="8">
    <source>
        <dbReference type="Proteomes" id="UP000251956"/>
    </source>
</evidence>
<keyword evidence="4" id="KW-0238">DNA-binding</keyword>
<dbReference type="OrthoDB" id="559702at2"/>
<dbReference type="AlphaFoldDB" id="A0A330GTM2"/>
<protein>
    <submittedName>
        <fullName evidence="7">Antitoxin</fullName>
    </submittedName>
</protein>
<keyword evidence="8" id="KW-1185">Reference proteome</keyword>
<dbReference type="EMBL" id="QMBQ01000005">
    <property type="protein sequence ID" value="RAZ75286.1"/>
    <property type="molecule type" value="Genomic_DNA"/>
</dbReference>
<keyword evidence="3" id="KW-0805">Transcription regulation</keyword>
<evidence type="ECO:0000256" key="4">
    <source>
        <dbReference type="ARBA" id="ARBA00023125"/>
    </source>
</evidence>
<evidence type="ECO:0000256" key="2">
    <source>
        <dbReference type="ARBA" id="ARBA00022649"/>
    </source>
</evidence>
<evidence type="ECO:0000313" key="7">
    <source>
        <dbReference type="EMBL" id="RAZ75286.1"/>
    </source>
</evidence>
<keyword evidence="1" id="KW-0678">Repressor</keyword>
<sequence>MSRMKPRKDAAQKDVIQIRAPAGTKAVLGRAANLRGMRLSEFVLDSARKQAEETILDQRIFLLDADAHQKFLDLLDAPNTPSEELHGRMVRRPAWER</sequence>
<dbReference type="GO" id="GO:0003677">
    <property type="term" value="F:DNA binding"/>
    <property type="evidence" value="ECO:0007669"/>
    <property type="project" value="UniProtKB-KW"/>
</dbReference>
<comment type="caution">
    <text evidence="7">The sequence shown here is derived from an EMBL/GenBank/DDBJ whole genome shotgun (WGS) entry which is preliminary data.</text>
</comment>